<evidence type="ECO:0000313" key="1">
    <source>
        <dbReference type="EMBL" id="KAH7842972.1"/>
    </source>
</evidence>
<evidence type="ECO:0000313" key="2">
    <source>
        <dbReference type="Proteomes" id="UP000828048"/>
    </source>
</evidence>
<protein>
    <submittedName>
        <fullName evidence="1">Uncharacterized protein</fullName>
    </submittedName>
</protein>
<proteinExistence type="predicted"/>
<keyword evidence="2" id="KW-1185">Reference proteome</keyword>
<organism evidence="1 2">
    <name type="scientific">Vaccinium darrowii</name>
    <dbReference type="NCBI Taxonomy" id="229202"/>
    <lineage>
        <taxon>Eukaryota</taxon>
        <taxon>Viridiplantae</taxon>
        <taxon>Streptophyta</taxon>
        <taxon>Embryophyta</taxon>
        <taxon>Tracheophyta</taxon>
        <taxon>Spermatophyta</taxon>
        <taxon>Magnoliopsida</taxon>
        <taxon>eudicotyledons</taxon>
        <taxon>Gunneridae</taxon>
        <taxon>Pentapetalae</taxon>
        <taxon>asterids</taxon>
        <taxon>Ericales</taxon>
        <taxon>Ericaceae</taxon>
        <taxon>Vaccinioideae</taxon>
        <taxon>Vaccinieae</taxon>
        <taxon>Vaccinium</taxon>
    </lineage>
</organism>
<dbReference type="EMBL" id="CM037151">
    <property type="protein sequence ID" value="KAH7842972.1"/>
    <property type="molecule type" value="Genomic_DNA"/>
</dbReference>
<gene>
    <name evidence="1" type="ORF">Vadar_011195</name>
</gene>
<dbReference type="Proteomes" id="UP000828048">
    <property type="component" value="Chromosome 1"/>
</dbReference>
<comment type="caution">
    <text evidence="1">The sequence shown here is derived from an EMBL/GenBank/DDBJ whole genome shotgun (WGS) entry which is preliminary data.</text>
</comment>
<name>A0ACB7XPU2_9ERIC</name>
<accession>A0ACB7XPU2</accession>
<sequence length="574" mass="64290">MCSYDSFDFTELCNLLHELDNVFTGSVFWVSLYMNWIMFLLGLFSGSLFVYLLWKFHGSEGNGGAFGILVLSIMASGLNNVLSNTTPIFHLKVWVLIGILVGMFIVIILLVLSFRLTSRKKSGRVNVTLPVSQIPTVSKEIKEVRVDRNSANNYFPPNGDFLTLHDKFNDNGSETHPSVDKTKNADNSSQSDSFNHLEKADDGSQSGEKGSIESAEHPISAASPLSGMPEFSHLGWGHWFTLRDLEIATERFSKENVIGEGGYGVVYRGYMVNGTAVAVKKLLNNLGQAEKEFRVEVEAIGHVRHKNLVRLLGYCIEGTHRMLVYEYVNNGNLEQWLHGAMRQYGYLTWEARMKVLLGTAKALAYLHEAIEPKVVHRDIKSSNILIDDNFNAKISDFGLAKLLGAGKSHITTRVMGTFGYVAPEYANSGLLNEKSDVYSFGVVVLEAITGRDPVDYGRPADEVNLVDWLKMMVGSRRSEEVVDPTIETRPSTSALKRALLTALRCVDPDSHKRPKMSQVVRMLESEEYPIPREDRRRRRNHGGNTEGEIHMESSDADKSDNPILRSDIRRNHKA</sequence>
<reference evidence="1 2" key="1">
    <citation type="journal article" date="2021" name="Hortic Res">
        <title>High-quality reference genome and annotation aids understanding of berry development for evergreen blueberry (Vaccinium darrowii).</title>
        <authorList>
            <person name="Yu J."/>
            <person name="Hulse-Kemp A.M."/>
            <person name="Babiker E."/>
            <person name="Staton M."/>
        </authorList>
    </citation>
    <scope>NUCLEOTIDE SEQUENCE [LARGE SCALE GENOMIC DNA]</scope>
    <source>
        <strain evidence="2">cv. NJ 8807/NJ 8810</strain>
        <tissue evidence="1">Young leaf</tissue>
    </source>
</reference>